<dbReference type="Proteomes" id="UP000325558">
    <property type="component" value="Unassembled WGS sequence"/>
</dbReference>
<reference evidence="1" key="1">
    <citation type="submission" date="2019-04" db="EMBL/GenBank/DDBJ databases">
        <title>Friends and foes A comparative genomics study of 23 Aspergillus species from section Flavi.</title>
        <authorList>
            <consortium name="DOE Joint Genome Institute"/>
            <person name="Kjaerbolling I."/>
            <person name="Vesth T."/>
            <person name="Frisvad J.C."/>
            <person name="Nybo J.L."/>
            <person name="Theobald S."/>
            <person name="Kildgaard S."/>
            <person name="Isbrandt T."/>
            <person name="Kuo A."/>
            <person name="Sato A."/>
            <person name="Lyhne E.K."/>
            <person name="Kogle M.E."/>
            <person name="Wiebenga A."/>
            <person name="Kun R.S."/>
            <person name="Lubbers R.J."/>
            <person name="Makela M.R."/>
            <person name="Barry K."/>
            <person name="Chovatia M."/>
            <person name="Clum A."/>
            <person name="Daum C."/>
            <person name="Haridas S."/>
            <person name="He G."/>
            <person name="LaButti K."/>
            <person name="Lipzen A."/>
            <person name="Mondo S."/>
            <person name="Riley R."/>
            <person name="Salamov A."/>
            <person name="Simmons B.A."/>
            <person name="Magnuson J.K."/>
            <person name="Henrissat B."/>
            <person name="Mortensen U.H."/>
            <person name="Larsen T.O."/>
            <person name="Devries R.P."/>
            <person name="Grigoriev I.V."/>
            <person name="Machida M."/>
            <person name="Baker S.E."/>
            <person name="Andersen M.R."/>
        </authorList>
    </citation>
    <scope>NUCLEOTIDE SEQUENCE</scope>
    <source>
        <strain evidence="1">CBS 117612</strain>
    </source>
</reference>
<protein>
    <submittedName>
        <fullName evidence="1">Uncharacterized protein</fullName>
    </submittedName>
</protein>
<organism evidence="1">
    <name type="scientific">Aspergillus arachidicola</name>
    <dbReference type="NCBI Taxonomy" id="656916"/>
    <lineage>
        <taxon>Eukaryota</taxon>
        <taxon>Fungi</taxon>
        <taxon>Dikarya</taxon>
        <taxon>Ascomycota</taxon>
        <taxon>Pezizomycotina</taxon>
        <taxon>Eurotiomycetes</taxon>
        <taxon>Eurotiomycetidae</taxon>
        <taxon>Eurotiales</taxon>
        <taxon>Aspergillaceae</taxon>
        <taxon>Aspergillus</taxon>
        <taxon>Aspergillus subgen. Circumdati</taxon>
    </lineage>
</organism>
<name>A0A5N6XWJ2_9EURO</name>
<evidence type="ECO:0000313" key="1">
    <source>
        <dbReference type="EMBL" id="KAE8336686.1"/>
    </source>
</evidence>
<proteinExistence type="predicted"/>
<gene>
    <name evidence="1" type="ORF">BDV24DRAFT_167989</name>
</gene>
<sequence>MELPYFDILHKAEHILNPWREVTEASHLLQATLVLWVYGNLSDGQGNLSVTSSLLKLSETDSAGLENYLCYGEGQPGLSVSSRELVPLSDLRSVVKVVQGIIHQNRQQASFPFGTDEVYLVLIDLQTCSSNQP</sequence>
<dbReference type="AlphaFoldDB" id="A0A5N6XWJ2"/>
<dbReference type="EMBL" id="ML737191">
    <property type="protein sequence ID" value="KAE8336686.1"/>
    <property type="molecule type" value="Genomic_DNA"/>
</dbReference>
<accession>A0A5N6XWJ2</accession>
<dbReference type="OrthoDB" id="40579at2759"/>